<organism evidence="2 3">
    <name type="scientific">Colletotrichum spaethianum</name>
    <dbReference type="NCBI Taxonomy" id="700344"/>
    <lineage>
        <taxon>Eukaryota</taxon>
        <taxon>Fungi</taxon>
        <taxon>Dikarya</taxon>
        <taxon>Ascomycota</taxon>
        <taxon>Pezizomycotina</taxon>
        <taxon>Sordariomycetes</taxon>
        <taxon>Hypocreomycetidae</taxon>
        <taxon>Glomerellales</taxon>
        <taxon>Glomerellaceae</taxon>
        <taxon>Colletotrichum</taxon>
        <taxon>Colletotrichum spaethianum species complex</taxon>
    </lineage>
</organism>
<evidence type="ECO:0000313" key="2">
    <source>
        <dbReference type="EMBL" id="GKT49942.1"/>
    </source>
</evidence>
<dbReference type="GeneID" id="73330925"/>
<reference evidence="2 3" key="1">
    <citation type="submission" date="2022-03" db="EMBL/GenBank/DDBJ databases">
        <title>Genome data of Colletotrichum spp.</title>
        <authorList>
            <person name="Utami Y.D."/>
            <person name="Hiruma K."/>
        </authorList>
    </citation>
    <scope>NUCLEOTIDE SEQUENCE [LARGE SCALE GENOMIC DNA]</scope>
    <source>
        <strain evidence="2 3">MAFF 239500</strain>
    </source>
</reference>
<comment type="caution">
    <text evidence="2">The sequence shown here is derived from an EMBL/GenBank/DDBJ whole genome shotgun (WGS) entry which is preliminary data.</text>
</comment>
<name>A0AA37PCZ8_9PEZI</name>
<evidence type="ECO:0000256" key="1">
    <source>
        <dbReference type="SAM" id="MobiDB-lite"/>
    </source>
</evidence>
<gene>
    <name evidence="2" type="ORF">ColSpa_10123</name>
</gene>
<sequence>MPPPCPSPRGDRRQPSRGSTPTRTLTHHTHVPPTPEVKEQRWLRHGAVKRNNVSDERSPRTHGVRTGRAQKTRGAGGGKSLPPVPSALVYFFLEPPAPSAAFLASATHASSASHALIIGDARLIGPSSKNPPRDRPAEKRDPTGGGQKEENKGLTGSLLLPHDLGGGLLGALHLGAAHGVSLLLRVPIGRQHPFSLHLKQLCAFAP</sequence>
<protein>
    <submittedName>
        <fullName evidence="2">Uncharacterized protein</fullName>
    </submittedName>
</protein>
<feature type="compositionally biased region" description="Basic residues" evidence="1">
    <location>
        <begin position="60"/>
        <end position="71"/>
    </location>
</feature>
<keyword evidence="3" id="KW-1185">Reference proteome</keyword>
<dbReference type="RefSeq" id="XP_049132292.1">
    <property type="nucleotide sequence ID" value="XM_049276335.1"/>
</dbReference>
<evidence type="ECO:0000313" key="3">
    <source>
        <dbReference type="Proteomes" id="UP001055115"/>
    </source>
</evidence>
<dbReference type="AlphaFoldDB" id="A0AA37PCZ8"/>
<dbReference type="Proteomes" id="UP001055115">
    <property type="component" value="Unassembled WGS sequence"/>
</dbReference>
<proteinExistence type="predicted"/>
<feature type="region of interest" description="Disordered" evidence="1">
    <location>
        <begin position="123"/>
        <end position="157"/>
    </location>
</feature>
<feature type="compositionally biased region" description="Basic and acidic residues" evidence="1">
    <location>
        <begin position="131"/>
        <end position="152"/>
    </location>
</feature>
<feature type="region of interest" description="Disordered" evidence="1">
    <location>
        <begin position="1"/>
        <end position="81"/>
    </location>
</feature>
<accession>A0AA37PCZ8</accession>
<dbReference type="EMBL" id="BQXU01000033">
    <property type="protein sequence ID" value="GKT49942.1"/>
    <property type="molecule type" value="Genomic_DNA"/>
</dbReference>